<evidence type="ECO:0000313" key="2">
    <source>
        <dbReference type="Proteomes" id="UP000106699"/>
    </source>
</evidence>
<evidence type="ECO:0000313" key="1">
    <source>
        <dbReference type="EMBL" id="AAU10901.1"/>
    </source>
</evidence>
<dbReference type="KEGG" id="vg:2979137"/>
<protein>
    <submittedName>
        <fullName evidence="1">Uncharacterized protein</fullName>
    </submittedName>
</protein>
<proteinExistence type="predicted"/>
<reference evidence="1 2" key="1">
    <citation type="journal article" date="2004" name="J. Virol.">
        <title>Complete genome sequence of lymphocystis disease virus isolated from China.</title>
        <authorList>
            <person name="Zhang Q.Y."/>
            <person name="Xiao F."/>
            <person name="Xie J."/>
            <person name="Li Z.Q."/>
            <person name="Gui J.F."/>
        </authorList>
    </citation>
    <scope>NUCLEOTIDE SEQUENCE [LARGE SCALE GENOMIC DNA]</scope>
</reference>
<accession>Q678F6</accession>
<sequence>MLYSIFNIFHCYNFTFISHCFRSGCLSYYSNKITDSKCNHFFSFNCIPIIAGNKMFKSTETSFSRNSKKIRITHIFR</sequence>
<dbReference type="GeneID" id="2979137"/>
<name>Q678F6_9VIRU</name>
<dbReference type="RefSeq" id="YP_073562.1">
    <property type="nucleotide sequence ID" value="NC_005902.1"/>
</dbReference>
<dbReference type="Proteomes" id="UP000106699">
    <property type="component" value="Segment"/>
</dbReference>
<organism evidence="1 2">
    <name type="scientific">lymphocystis disease virus-China</name>
    <dbReference type="NCBI Taxonomy" id="256729"/>
    <lineage>
        <taxon>Viruses</taxon>
        <taxon>Varidnaviria</taxon>
        <taxon>Bamfordvirae</taxon>
        <taxon>Nucleocytoviricota</taxon>
        <taxon>Megaviricetes</taxon>
        <taxon>Pimascovirales</taxon>
        <taxon>Pimascovirales incertae sedis</taxon>
        <taxon>Iridoviridae</taxon>
        <taxon>Alphairidovirinae</taxon>
        <taxon>Lymphocystivirus</taxon>
        <taxon>Lymphocystivirus paralichthys1</taxon>
        <taxon>Lymphocystis disease virus 2</taxon>
    </lineage>
</organism>
<keyword evidence="2" id="KW-1185">Reference proteome</keyword>
<dbReference type="EMBL" id="AY380826">
    <property type="protein sequence ID" value="AAU10901.1"/>
    <property type="molecule type" value="Genomic_DNA"/>
</dbReference>